<reference evidence="3" key="1">
    <citation type="submission" date="2020-12" db="EMBL/GenBank/DDBJ databases">
        <authorList>
            <person name="Iha C."/>
        </authorList>
    </citation>
    <scope>NUCLEOTIDE SEQUENCE</scope>
</reference>
<dbReference type="InterPro" id="IPR022742">
    <property type="entry name" value="Hydrolase_4"/>
</dbReference>
<gene>
    <name evidence="3" type="ORF">OSTQU699_LOCUS1074</name>
</gene>
<evidence type="ECO:0000313" key="4">
    <source>
        <dbReference type="Proteomes" id="UP000708148"/>
    </source>
</evidence>
<proteinExistence type="predicted"/>
<dbReference type="Pfam" id="PF12146">
    <property type="entry name" value="Hydrolase_4"/>
    <property type="match status" value="1"/>
</dbReference>
<dbReference type="PANTHER" id="PTHR42886">
    <property type="entry name" value="RE40534P-RELATED"/>
    <property type="match status" value="1"/>
</dbReference>
<dbReference type="AlphaFoldDB" id="A0A8S1IPL5"/>
<evidence type="ECO:0000259" key="2">
    <source>
        <dbReference type="Pfam" id="PF12146"/>
    </source>
</evidence>
<dbReference type="Gene3D" id="3.40.50.1820">
    <property type="entry name" value="alpha/beta hydrolase"/>
    <property type="match status" value="1"/>
</dbReference>
<dbReference type="OrthoDB" id="9988524at2759"/>
<evidence type="ECO:0000313" key="3">
    <source>
        <dbReference type="EMBL" id="CAD7695713.1"/>
    </source>
</evidence>
<keyword evidence="4" id="KW-1185">Reference proteome</keyword>
<protein>
    <recommendedName>
        <fullName evidence="2">Serine aminopeptidase S33 domain-containing protein</fullName>
    </recommendedName>
</protein>
<dbReference type="EMBL" id="CAJHUC010000382">
    <property type="protein sequence ID" value="CAD7695713.1"/>
    <property type="molecule type" value="Genomic_DNA"/>
</dbReference>
<dbReference type="InterPro" id="IPR029058">
    <property type="entry name" value="AB_hydrolase_fold"/>
</dbReference>
<dbReference type="Proteomes" id="UP000708148">
    <property type="component" value="Unassembled WGS sequence"/>
</dbReference>
<feature type="region of interest" description="Disordered" evidence="1">
    <location>
        <begin position="1"/>
        <end position="36"/>
    </location>
</feature>
<dbReference type="PANTHER" id="PTHR42886:SF53">
    <property type="entry name" value="ALPHA_BETA-HYDROLASES SUPERFAMILY PROTEIN"/>
    <property type="match status" value="1"/>
</dbReference>
<feature type="domain" description="Serine aminopeptidase S33" evidence="2">
    <location>
        <begin position="61"/>
        <end position="224"/>
    </location>
</feature>
<sequence>MPPSRGGPSRTPTSRSVAGPPRGASSRSYPVPPGATQRRVQFKNRFNENLVGIFVESQSPSAVILCHGFASHKDWPHYPLVAAELAKRSVCSLRFDFSGNGESQGVFEFGNYAKEVGEVRAAVEYVRGQLGKKVVGLAGHSKGGNVVLLYTSQHDDVPLVVNIAGRFEMTRGIAERFGADIFQKLEKHGKVEMTQRLRPEEGGGGQFKWTLTKQSMAERMNTDMEAAARKIKLSEVLTVHGTADQVIPVEDSQRFSECIKPHSLFTIDDANHNFANPVHAQAMIQKITNFFTSGL</sequence>
<evidence type="ECO:0000256" key="1">
    <source>
        <dbReference type="SAM" id="MobiDB-lite"/>
    </source>
</evidence>
<name>A0A8S1IPL5_9CHLO</name>
<dbReference type="SUPFAM" id="SSF53474">
    <property type="entry name" value="alpha/beta-Hydrolases"/>
    <property type="match status" value="1"/>
</dbReference>
<comment type="caution">
    <text evidence="3">The sequence shown here is derived from an EMBL/GenBank/DDBJ whole genome shotgun (WGS) entry which is preliminary data.</text>
</comment>
<organism evidence="3 4">
    <name type="scientific">Ostreobium quekettii</name>
    <dbReference type="NCBI Taxonomy" id="121088"/>
    <lineage>
        <taxon>Eukaryota</taxon>
        <taxon>Viridiplantae</taxon>
        <taxon>Chlorophyta</taxon>
        <taxon>core chlorophytes</taxon>
        <taxon>Ulvophyceae</taxon>
        <taxon>TCBD clade</taxon>
        <taxon>Bryopsidales</taxon>
        <taxon>Ostreobineae</taxon>
        <taxon>Ostreobiaceae</taxon>
        <taxon>Ostreobium</taxon>
    </lineage>
</organism>
<accession>A0A8S1IPL5</accession>